<dbReference type="InterPro" id="IPR014031">
    <property type="entry name" value="Ketoacyl_synth_C"/>
</dbReference>
<dbReference type="SUPFAM" id="SSF47336">
    <property type="entry name" value="ACP-like"/>
    <property type="match status" value="1"/>
</dbReference>
<dbReference type="InterPro" id="IPR032821">
    <property type="entry name" value="PKS_assoc"/>
</dbReference>
<reference evidence="7" key="1">
    <citation type="submission" date="2023-03" db="EMBL/GenBank/DDBJ databases">
        <title>Actinoallomurus iriomotensis NBRC 103684.</title>
        <authorList>
            <person name="Ichikawa N."/>
            <person name="Sato H."/>
            <person name="Tonouchi N."/>
        </authorList>
    </citation>
    <scope>NUCLEOTIDE SEQUENCE</scope>
    <source>
        <strain evidence="7">NBRC 103684</strain>
    </source>
</reference>
<gene>
    <name evidence="7" type="ORF">Airi02_000410</name>
</gene>
<dbReference type="PROSITE" id="PS00606">
    <property type="entry name" value="KS3_1"/>
    <property type="match status" value="1"/>
</dbReference>
<dbReference type="InterPro" id="IPR016039">
    <property type="entry name" value="Thiolase-like"/>
</dbReference>
<dbReference type="GO" id="GO:0004315">
    <property type="term" value="F:3-oxoacyl-[acyl-carrier-protein] synthase activity"/>
    <property type="evidence" value="ECO:0007669"/>
    <property type="project" value="InterPro"/>
</dbReference>
<dbReference type="Gene3D" id="3.40.366.10">
    <property type="entry name" value="Malonyl-Coenzyme A Acyl Carrier Protein, domain 2"/>
    <property type="match status" value="1"/>
</dbReference>
<dbReference type="InterPro" id="IPR052568">
    <property type="entry name" value="PKS-FAS_Synthase"/>
</dbReference>
<dbReference type="SUPFAM" id="SSF53901">
    <property type="entry name" value="Thiolase-like"/>
    <property type="match status" value="1"/>
</dbReference>
<dbReference type="Pfam" id="PF00109">
    <property type="entry name" value="ketoacyl-synt"/>
    <property type="match status" value="1"/>
</dbReference>
<keyword evidence="3" id="KW-0808">Transferase</keyword>
<dbReference type="PROSITE" id="PS50075">
    <property type="entry name" value="CARRIER"/>
    <property type="match status" value="1"/>
</dbReference>
<evidence type="ECO:0000256" key="1">
    <source>
        <dbReference type="ARBA" id="ARBA00022450"/>
    </source>
</evidence>
<dbReference type="Pfam" id="PF16197">
    <property type="entry name" value="KAsynt_C_assoc"/>
    <property type="match status" value="1"/>
</dbReference>
<evidence type="ECO:0000256" key="3">
    <source>
        <dbReference type="ARBA" id="ARBA00022679"/>
    </source>
</evidence>
<name>A0A9W6RV38_9ACTN</name>
<dbReference type="GO" id="GO:0006633">
    <property type="term" value="P:fatty acid biosynthetic process"/>
    <property type="evidence" value="ECO:0007669"/>
    <property type="project" value="InterPro"/>
</dbReference>
<dbReference type="InterPro" id="IPR014043">
    <property type="entry name" value="Acyl_transferase_dom"/>
</dbReference>
<keyword evidence="8" id="KW-1185">Reference proteome</keyword>
<evidence type="ECO:0000256" key="2">
    <source>
        <dbReference type="ARBA" id="ARBA00022553"/>
    </source>
</evidence>
<dbReference type="InterPro" id="IPR014030">
    <property type="entry name" value="Ketoacyl_synth_N"/>
</dbReference>
<organism evidence="7 8">
    <name type="scientific">Actinoallomurus iriomotensis</name>
    <dbReference type="NCBI Taxonomy" id="478107"/>
    <lineage>
        <taxon>Bacteria</taxon>
        <taxon>Bacillati</taxon>
        <taxon>Actinomycetota</taxon>
        <taxon>Actinomycetes</taxon>
        <taxon>Streptosporangiales</taxon>
        <taxon>Thermomonosporaceae</taxon>
        <taxon>Actinoallomurus</taxon>
    </lineage>
</organism>
<dbReference type="Gene3D" id="3.40.47.10">
    <property type="match status" value="1"/>
</dbReference>
<keyword evidence="2" id="KW-0597">Phosphoprotein</keyword>
<dbReference type="EMBL" id="BSTK01000001">
    <property type="protein sequence ID" value="GLY82109.1"/>
    <property type="molecule type" value="Genomic_DNA"/>
</dbReference>
<dbReference type="CDD" id="cd00833">
    <property type="entry name" value="PKS"/>
    <property type="match status" value="1"/>
</dbReference>
<dbReference type="InterPro" id="IPR016035">
    <property type="entry name" value="Acyl_Trfase/lysoPLipase"/>
</dbReference>
<protein>
    <submittedName>
        <fullName evidence="7">Type I polyketide synthase</fullName>
    </submittedName>
</protein>
<dbReference type="Gene3D" id="1.10.1200.10">
    <property type="entry name" value="ACP-like"/>
    <property type="match status" value="1"/>
</dbReference>
<dbReference type="InterPro" id="IPR018201">
    <property type="entry name" value="Ketoacyl_synth_AS"/>
</dbReference>
<dbReference type="NCBIfam" id="TIGR02813">
    <property type="entry name" value="omega_3_PfaA"/>
    <property type="match status" value="1"/>
</dbReference>
<dbReference type="PANTHER" id="PTHR43074:SF1">
    <property type="entry name" value="BETA-KETOACYL SYNTHASE FAMILY PROTEIN-RELATED"/>
    <property type="match status" value="1"/>
</dbReference>
<dbReference type="InterPro" id="IPR009081">
    <property type="entry name" value="PP-bd_ACP"/>
</dbReference>
<dbReference type="SUPFAM" id="SSF52151">
    <property type="entry name" value="FabD/lysophospholipase-like"/>
    <property type="match status" value="1"/>
</dbReference>
<dbReference type="InterPro" id="IPR036291">
    <property type="entry name" value="NAD(P)-bd_dom_sf"/>
</dbReference>
<dbReference type="SMART" id="SM00825">
    <property type="entry name" value="PKS_KS"/>
    <property type="match status" value="1"/>
</dbReference>
<dbReference type="InterPro" id="IPR004432">
    <property type="entry name" value="Omega_3_polyunsat_FA_synth"/>
</dbReference>
<evidence type="ECO:0000313" key="7">
    <source>
        <dbReference type="EMBL" id="GLY82109.1"/>
    </source>
</evidence>
<feature type="domain" description="Ketosynthase family 3 (KS3)" evidence="6">
    <location>
        <begin position="17"/>
        <end position="470"/>
    </location>
</feature>
<dbReference type="Gene3D" id="3.40.50.720">
    <property type="entry name" value="NAD(P)-binding Rossmann-like Domain"/>
    <property type="match status" value="1"/>
</dbReference>
<dbReference type="Pfam" id="PF00698">
    <property type="entry name" value="Acyl_transf_1"/>
    <property type="match status" value="1"/>
</dbReference>
<dbReference type="PROSITE" id="PS52004">
    <property type="entry name" value="KS3_2"/>
    <property type="match status" value="1"/>
</dbReference>
<evidence type="ECO:0000259" key="6">
    <source>
        <dbReference type="PROSITE" id="PS52004"/>
    </source>
</evidence>
<dbReference type="Pfam" id="PF02801">
    <property type="entry name" value="Ketoacyl-synt_C"/>
    <property type="match status" value="1"/>
</dbReference>
<dbReference type="Gene3D" id="3.30.70.250">
    <property type="entry name" value="Malonyl-CoA ACP transacylase, ACP-binding"/>
    <property type="match status" value="1"/>
</dbReference>
<accession>A0A9W6RV38</accession>
<evidence type="ECO:0000313" key="8">
    <source>
        <dbReference type="Proteomes" id="UP001165074"/>
    </source>
</evidence>
<feature type="region of interest" description="Disordered" evidence="4">
    <location>
        <begin position="969"/>
        <end position="990"/>
    </location>
</feature>
<dbReference type="Proteomes" id="UP001165074">
    <property type="component" value="Unassembled WGS sequence"/>
</dbReference>
<dbReference type="Pfam" id="PF00550">
    <property type="entry name" value="PP-binding"/>
    <property type="match status" value="1"/>
</dbReference>
<feature type="domain" description="Carrier" evidence="5">
    <location>
        <begin position="1154"/>
        <end position="1234"/>
    </location>
</feature>
<proteinExistence type="predicted"/>
<sequence length="1503" mass="157174">MAVAEVRDREGEFRLGDQPIAIVGLSGIFPQAPDLRTYWSNILNAVDCTSEVPADRWRIEDYYDPDPGAEDKTYCRRGGFIPDVEFDPLEFGLPPNSLEVTDVAQLLSLMVAKEALRDAGYAEADAALRERTAVVLGIGGGQKLLTPLTSRLQYPVWQRVLRAAGLTEPETAVLVEKIKLAYVPWVEASFPGMLGNVIAGRVANRLDLGGTNCVVDAACASSFAALKMAVGELVEHRADLVISGGVDTDNTILMYMCFSKTPAFSRREQVRPFDADATGTMIGEGLGMYVLKRLAEAERDRDRIYAVIRGIGSSSDGRSTSIYAPLSSGQAVALRRAYQDAGCDPDSVGLVEAHGTGTAAGDSCELTTLHEVFASAPPHRVGLGSVKSQIGHAKSAAGAAGLIKVALALHHKVLPPTINVDVPAERLRDPGSPFYLSTVARPWLSPGAPRRGGVSSFGFGGTNYHVVLEEYGGDHDGPYRLQRLPEAVVVWADTPSALADRCRELAGRLAGPEPDAALAELVALPPPPPAAPRVGTVVTDAASAAERLTRAAELIGAEPDAQDWHREDLAIGYRRAALEPTGRVAALFPGQGSQYVGMGGATTAAFPELRAALELADEVALAAGGSPISEVIHPPPVPDADPRAGADRLRQTQHAQPAIGAVSRGLWTLLVRAGFGADMLAGHSFGELTALWAAGAVGERDIAALADARGRAMAAPPPGADPGGMLAALAGEDEVRRLLAATGTGVRVANINAPRQVVLAGAHAELATVRDALVSAGIGVTDLPVAAAFHTPLVAHAREPFAAAAAEVGFTAPAMPVYANATAAPYPAEPEAVRDQLVDQILNPVLFAQTVENLYTAGARCFVEVGPGGTLAGLVRQTLAGRPALVVSVNPDQRSCPVRQLQVAAMRLRVAGLALRPLDRYATLPPQAKARGPATVRINGANHVSARTTEKFEAALADGFTIQRHRDATEVRAPMNPTPAAPDSTDPVPAPPVPPPVAVAQAAPATAAEPAPFAAQRESERAHEHYLHHQLEAARMITDLARTAADGVAPEGRTTLARAMEMLHEQQLAVSRNHGTHLGQRQQFLRALLGSADGTVPGPVVRTDPPVLEPPVAPVAERAATPPAPKEEPATALVEPLIPVAEPAASVAEPGSGPAGGEAGATLLEIVADKTGYPVDMLDLDMDIEADLGIDSIKRVEILGALSTRYPELPPFRQEEVGELRRLGQIVDRMDQLLGLPAAAGTPASAPAGNGAAPVGNGAAAIESLTADGARLRTLPRPDTLLVPPPEGHVCVLTSDGSPLADSLARALRAWGWSHVVVLPLFDATQGAPVPADGRDEAISDALVGVEREHGPIGGFVHLHPATPPGPHELFGEHEQTLLRQVFVAARSLDAGLARYHGPGRPVFATVARLDGGFGLAGDRDFSAAAGGLFGLVKTLALEWPGVFCRAVDLHPEVPAERAAELVIAELRDPDRTVAEVALTADRRVQLVAADEGSTEPAPAVRG</sequence>
<dbReference type="InterPro" id="IPR036736">
    <property type="entry name" value="ACP-like_sf"/>
</dbReference>
<dbReference type="InterPro" id="IPR020841">
    <property type="entry name" value="PKS_Beta-ketoAc_synthase_dom"/>
</dbReference>
<evidence type="ECO:0000256" key="4">
    <source>
        <dbReference type="SAM" id="MobiDB-lite"/>
    </source>
</evidence>
<dbReference type="InterPro" id="IPR016036">
    <property type="entry name" value="Malonyl_transacylase_ACP-bd"/>
</dbReference>
<dbReference type="SUPFAM" id="SSF51735">
    <property type="entry name" value="NAD(P)-binding Rossmann-fold domains"/>
    <property type="match status" value="1"/>
</dbReference>
<evidence type="ECO:0000259" key="5">
    <source>
        <dbReference type="PROSITE" id="PS50075"/>
    </source>
</evidence>
<dbReference type="SUPFAM" id="SSF55048">
    <property type="entry name" value="Probable ACP-binding domain of malonyl-CoA ACP transacylase"/>
    <property type="match status" value="1"/>
</dbReference>
<keyword evidence="1" id="KW-0596">Phosphopantetheine</keyword>
<dbReference type="SMART" id="SM00827">
    <property type="entry name" value="PKS_AT"/>
    <property type="match status" value="1"/>
</dbReference>
<comment type="caution">
    <text evidence="7">The sequence shown here is derived from an EMBL/GenBank/DDBJ whole genome shotgun (WGS) entry which is preliminary data.</text>
</comment>
<dbReference type="InterPro" id="IPR001227">
    <property type="entry name" value="Ac_transferase_dom_sf"/>
</dbReference>
<dbReference type="PANTHER" id="PTHR43074">
    <property type="entry name" value="OMEGA-3 POLYUNSATURATED FATTY ACID SYNTHASE PFAB-RELATED"/>
    <property type="match status" value="1"/>
</dbReference>